<feature type="transmembrane region" description="Helical" evidence="1">
    <location>
        <begin position="176"/>
        <end position="200"/>
    </location>
</feature>
<feature type="transmembrane region" description="Helical" evidence="1">
    <location>
        <begin position="212"/>
        <end position="238"/>
    </location>
</feature>
<dbReference type="EMBL" id="JBHLUE010000009">
    <property type="protein sequence ID" value="MFC0564915.1"/>
    <property type="molecule type" value="Genomic_DNA"/>
</dbReference>
<keyword evidence="1" id="KW-0472">Membrane</keyword>
<evidence type="ECO:0000313" key="3">
    <source>
        <dbReference type="Proteomes" id="UP001589894"/>
    </source>
</evidence>
<feature type="transmembrane region" description="Helical" evidence="1">
    <location>
        <begin position="258"/>
        <end position="278"/>
    </location>
</feature>
<gene>
    <name evidence="2" type="ORF">ACFFHU_12315</name>
</gene>
<keyword evidence="1" id="KW-0812">Transmembrane</keyword>
<comment type="caution">
    <text evidence="2">The sequence shown here is derived from an EMBL/GenBank/DDBJ whole genome shotgun (WGS) entry which is preliminary data.</text>
</comment>
<proteinExistence type="predicted"/>
<sequence>MTVTVGTSTVDPRTGGDGPVPVVRGYRFEMVKLFAQWRIRLLLLACWIAPAGFVAGVSGQSTLPVDTLFGRWMHATGWAGPLVMLGFAGTWALPLLTSLVAGDVFAVEDRLGTWRHLLVAVRSPRRIFAAKTLASVSVVLLLVAGLAVSSAVGGVLAVGNRPLVGLDGHLLTPGDAAGRVLLAWVCVLAPTLALAGIGLLGSVALGRSPVGLLLPALVALAMQLAQLLPLPVAARLALPGYAFIAWNGLFTAPTQLRPLLIGVLVSLAWAVTATALAYRLFLRRDFTGSGQDGIGRRGLTLGVLPLAGLAAVTVVALTALTGATGSGIEQDRVQRSVATAFAHLYRVQTRELNRPDVTEAQLRTTAACTKGAGSRAAEGPGNDWRCVVSWRLPGVEATGTAIYQLDVAADGRYMADGDGPKEVNGYFLVRTPAGDAPNPLWQFDGNVELLPTCEGKDQCR</sequence>
<protein>
    <submittedName>
        <fullName evidence="2">ABC transporter permease</fullName>
    </submittedName>
</protein>
<evidence type="ECO:0000313" key="2">
    <source>
        <dbReference type="EMBL" id="MFC0564915.1"/>
    </source>
</evidence>
<keyword evidence="3" id="KW-1185">Reference proteome</keyword>
<evidence type="ECO:0000256" key="1">
    <source>
        <dbReference type="SAM" id="Phobius"/>
    </source>
</evidence>
<accession>A0ABV6NVX5</accession>
<dbReference type="Proteomes" id="UP001589894">
    <property type="component" value="Unassembled WGS sequence"/>
</dbReference>
<dbReference type="RefSeq" id="WP_377338306.1">
    <property type="nucleotide sequence ID" value="NZ_JBHLUE010000009.1"/>
</dbReference>
<name>A0ABV6NVX5_9ACTN</name>
<feature type="transmembrane region" description="Helical" evidence="1">
    <location>
        <begin position="37"/>
        <end position="58"/>
    </location>
</feature>
<feature type="transmembrane region" description="Helical" evidence="1">
    <location>
        <begin position="128"/>
        <end position="156"/>
    </location>
</feature>
<organism evidence="2 3">
    <name type="scientific">Plantactinospora siamensis</name>
    <dbReference type="NCBI Taxonomy" id="555372"/>
    <lineage>
        <taxon>Bacteria</taxon>
        <taxon>Bacillati</taxon>
        <taxon>Actinomycetota</taxon>
        <taxon>Actinomycetes</taxon>
        <taxon>Micromonosporales</taxon>
        <taxon>Micromonosporaceae</taxon>
        <taxon>Plantactinospora</taxon>
    </lineage>
</organism>
<feature type="transmembrane region" description="Helical" evidence="1">
    <location>
        <begin position="299"/>
        <end position="320"/>
    </location>
</feature>
<keyword evidence="1" id="KW-1133">Transmembrane helix</keyword>
<feature type="transmembrane region" description="Helical" evidence="1">
    <location>
        <begin position="78"/>
        <end position="107"/>
    </location>
</feature>
<reference evidence="2 3" key="1">
    <citation type="submission" date="2024-09" db="EMBL/GenBank/DDBJ databases">
        <authorList>
            <person name="Sun Q."/>
            <person name="Mori K."/>
        </authorList>
    </citation>
    <scope>NUCLEOTIDE SEQUENCE [LARGE SCALE GENOMIC DNA]</scope>
    <source>
        <strain evidence="2 3">TBRC 2205</strain>
    </source>
</reference>